<comment type="subcellular location">
    <subcellularLocation>
        <location evidence="1">Cell membrane</location>
        <topology evidence="1">Multi-pass membrane protein</topology>
    </subcellularLocation>
</comment>
<dbReference type="PANTHER" id="PTHR30482:SF20">
    <property type="entry name" value="HIGH-AFFINITY BRANCHED-CHAIN AMINO ACID TRANSPORT SYSTEM PERMEASE PROTEIN LIVM"/>
    <property type="match status" value="1"/>
</dbReference>
<feature type="transmembrane region" description="Helical" evidence="6">
    <location>
        <begin position="83"/>
        <end position="104"/>
    </location>
</feature>
<feature type="transmembrane region" description="Helical" evidence="6">
    <location>
        <begin position="209"/>
        <end position="232"/>
    </location>
</feature>
<comment type="caution">
    <text evidence="7">The sequence shown here is derived from an EMBL/GenBank/DDBJ whole genome shotgun (WGS) entry which is preliminary data.</text>
</comment>
<evidence type="ECO:0000256" key="1">
    <source>
        <dbReference type="ARBA" id="ARBA00004651"/>
    </source>
</evidence>
<protein>
    <submittedName>
        <fullName evidence="7">Branched-chain amino acid ABC transporter permease</fullName>
    </submittedName>
</protein>
<keyword evidence="3 6" id="KW-0812">Transmembrane</keyword>
<dbReference type="InterPro" id="IPR043428">
    <property type="entry name" value="LivM-like"/>
</dbReference>
<dbReference type="CDD" id="cd06581">
    <property type="entry name" value="TM_PBP1_LivM_like"/>
    <property type="match status" value="1"/>
</dbReference>
<keyword evidence="5 6" id="KW-0472">Membrane</keyword>
<dbReference type="GO" id="GO:0015658">
    <property type="term" value="F:branched-chain amino acid transmembrane transporter activity"/>
    <property type="evidence" value="ECO:0007669"/>
    <property type="project" value="InterPro"/>
</dbReference>
<accession>A0A3L7AFD1</accession>
<keyword evidence="4 6" id="KW-1133">Transmembrane helix</keyword>
<keyword evidence="2" id="KW-1003">Cell membrane</keyword>
<dbReference type="Pfam" id="PF02653">
    <property type="entry name" value="BPD_transp_2"/>
    <property type="match status" value="1"/>
</dbReference>
<feature type="transmembrane region" description="Helical" evidence="6">
    <location>
        <begin position="31"/>
        <end position="51"/>
    </location>
</feature>
<feature type="transmembrane region" description="Helical" evidence="6">
    <location>
        <begin position="159"/>
        <end position="179"/>
    </location>
</feature>
<organism evidence="7 8">
    <name type="scientific">Xanthobacter tagetidis</name>
    <dbReference type="NCBI Taxonomy" id="60216"/>
    <lineage>
        <taxon>Bacteria</taxon>
        <taxon>Pseudomonadati</taxon>
        <taxon>Pseudomonadota</taxon>
        <taxon>Alphaproteobacteria</taxon>
        <taxon>Hyphomicrobiales</taxon>
        <taxon>Xanthobacteraceae</taxon>
        <taxon>Xanthobacter</taxon>
    </lineage>
</organism>
<evidence type="ECO:0000313" key="8">
    <source>
        <dbReference type="Proteomes" id="UP000269692"/>
    </source>
</evidence>
<evidence type="ECO:0000256" key="4">
    <source>
        <dbReference type="ARBA" id="ARBA00022989"/>
    </source>
</evidence>
<gene>
    <name evidence="7" type="ORF">D9R14_11460</name>
</gene>
<dbReference type="InterPro" id="IPR001851">
    <property type="entry name" value="ABC_transp_permease"/>
</dbReference>
<keyword evidence="8" id="KW-1185">Reference proteome</keyword>
<dbReference type="RefSeq" id="WP_121623471.1">
    <property type="nucleotide sequence ID" value="NZ_JACIIW010000001.1"/>
</dbReference>
<feature type="transmembrane region" description="Helical" evidence="6">
    <location>
        <begin position="58"/>
        <end position="77"/>
    </location>
</feature>
<dbReference type="PANTHER" id="PTHR30482">
    <property type="entry name" value="HIGH-AFFINITY BRANCHED-CHAIN AMINO ACID TRANSPORT SYSTEM PERMEASE"/>
    <property type="match status" value="1"/>
</dbReference>
<reference evidence="7 8" key="1">
    <citation type="submission" date="2018-10" db="EMBL/GenBank/DDBJ databases">
        <title>Xanthobacter tagetidis genome sequencing and assembly.</title>
        <authorList>
            <person name="Maclea K.S."/>
            <person name="Goen A.E."/>
            <person name="Fatima S.A."/>
        </authorList>
    </citation>
    <scope>NUCLEOTIDE SEQUENCE [LARGE SCALE GENOMIC DNA]</scope>
    <source>
        <strain evidence="7 8">ATCC 700314</strain>
    </source>
</reference>
<dbReference type="GO" id="GO:0005886">
    <property type="term" value="C:plasma membrane"/>
    <property type="evidence" value="ECO:0007669"/>
    <property type="project" value="UniProtKB-SubCell"/>
</dbReference>
<sequence>MLLRLTSPMAAGIALFALLFAAPLLGANEYYSYILNLMMIHVIVTVGLNLVMGHAGQLVFANAAIFGIGAYGTALLMKHFGLPFWLCLPLGAMLAVSIGLALVFPALRLSGIYLALATLAFAQCALWVMVHWTPVTFGAGGFTIPAVSFAPLPISPDMGMYYLAWAVCALLVVLARNIVRSRIGRAFVALSDNEISAQSLGIDLLRYKAAAFGLSSLFAGIAGGLFAGTLRFVGPESFDLHQMILQLVAVVLGGIGSLAGSVIGGVLIVVVLEFTKATKMSVEIVFGGLLLVFVLFAKGGLVVFIRRFLPSWNETLHASPAPRSKAP</sequence>
<evidence type="ECO:0000256" key="5">
    <source>
        <dbReference type="ARBA" id="ARBA00023136"/>
    </source>
</evidence>
<evidence type="ECO:0000256" key="3">
    <source>
        <dbReference type="ARBA" id="ARBA00022692"/>
    </source>
</evidence>
<evidence type="ECO:0000256" key="2">
    <source>
        <dbReference type="ARBA" id="ARBA00022475"/>
    </source>
</evidence>
<feature type="transmembrane region" description="Helical" evidence="6">
    <location>
        <begin position="244"/>
        <end position="272"/>
    </location>
</feature>
<dbReference type="AlphaFoldDB" id="A0A3L7AFD1"/>
<proteinExistence type="predicted"/>
<feature type="transmembrane region" description="Helical" evidence="6">
    <location>
        <begin position="111"/>
        <end position="130"/>
    </location>
</feature>
<dbReference type="Proteomes" id="UP000269692">
    <property type="component" value="Unassembled WGS sequence"/>
</dbReference>
<feature type="transmembrane region" description="Helical" evidence="6">
    <location>
        <begin position="284"/>
        <end position="305"/>
    </location>
</feature>
<name>A0A3L7AFD1_9HYPH</name>
<dbReference type="OrthoDB" id="5448271at2"/>
<evidence type="ECO:0000313" key="7">
    <source>
        <dbReference type="EMBL" id="RLP78418.1"/>
    </source>
</evidence>
<dbReference type="EMBL" id="RCTF01000008">
    <property type="protein sequence ID" value="RLP78418.1"/>
    <property type="molecule type" value="Genomic_DNA"/>
</dbReference>
<evidence type="ECO:0000256" key="6">
    <source>
        <dbReference type="SAM" id="Phobius"/>
    </source>
</evidence>